<name>A0A6N2KFF2_SALVM</name>
<reference evidence="1" key="1">
    <citation type="submission" date="2019-03" db="EMBL/GenBank/DDBJ databases">
        <authorList>
            <person name="Mank J."/>
            <person name="Almeida P."/>
        </authorList>
    </citation>
    <scope>NUCLEOTIDE SEQUENCE</scope>
    <source>
        <strain evidence="1">78183</strain>
    </source>
</reference>
<dbReference type="EMBL" id="CAADRP010000336">
    <property type="protein sequence ID" value="VFU27142.1"/>
    <property type="molecule type" value="Genomic_DNA"/>
</dbReference>
<evidence type="ECO:0000313" key="1">
    <source>
        <dbReference type="EMBL" id="VFU27142.1"/>
    </source>
</evidence>
<protein>
    <submittedName>
        <fullName evidence="1">Uncharacterized protein</fullName>
    </submittedName>
</protein>
<organism evidence="1">
    <name type="scientific">Salix viminalis</name>
    <name type="common">Common osier</name>
    <name type="synonym">Basket willow</name>
    <dbReference type="NCBI Taxonomy" id="40686"/>
    <lineage>
        <taxon>Eukaryota</taxon>
        <taxon>Viridiplantae</taxon>
        <taxon>Streptophyta</taxon>
        <taxon>Embryophyta</taxon>
        <taxon>Tracheophyta</taxon>
        <taxon>Spermatophyta</taxon>
        <taxon>Magnoliopsida</taxon>
        <taxon>eudicotyledons</taxon>
        <taxon>Gunneridae</taxon>
        <taxon>Pentapetalae</taxon>
        <taxon>rosids</taxon>
        <taxon>fabids</taxon>
        <taxon>Malpighiales</taxon>
        <taxon>Salicaceae</taxon>
        <taxon>Saliceae</taxon>
        <taxon>Salix</taxon>
    </lineage>
</organism>
<proteinExistence type="predicted"/>
<sequence length="72" mass="8555">MTYEEEEKQKEKRVAINHRLVLPRQSPPAYPERFSRFQYSNTVLFKTQMVKCPSSLHDLILFPLHQVAAAFY</sequence>
<gene>
    <name evidence="1" type="ORF">SVIM_LOCUS79165</name>
</gene>
<accession>A0A6N2KFF2</accession>
<dbReference type="AlphaFoldDB" id="A0A6N2KFF2"/>